<comment type="catalytic activity">
    <reaction evidence="10">
        <text>L-threonyl-[protein] + FAD = FMN-L-threonyl-[protein] + AMP + H(+)</text>
        <dbReference type="Rhea" id="RHEA:36847"/>
        <dbReference type="Rhea" id="RHEA-COMP:11060"/>
        <dbReference type="Rhea" id="RHEA-COMP:11061"/>
        <dbReference type="ChEBI" id="CHEBI:15378"/>
        <dbReference type="ChEBI" id="CHEBI:30013"/>
        <dbReference type="ChEBI" id="CHEBI:57692"/>
        <dbReference type="ChEBI" id="CHEBI:74257"/>
        <dbReference type="ChEBI" id="CHEBI:456215"/>
        <dbReference type="EC" id="2.7.1.180"/>
    </reaction>
</comment>
<evidence type="ECO:0000256" key="9">
    <source>
        <dbReference type="ARBA" id="ARBA00031306"/>
    </source>
</evidence>
<sequence>MKRRRFLCLAAAFGAAPLSARSGAGVRWSGRAFGADVSLQLDGPAAQADLVLNELPDLLKRIEATFSLYDPASELSELNRTGLLRGPSPWMRQLLDVADRAHRLTGGLFDPTVQPLWQALAAGGDVAGARALVGWSGVARDGSVRLGAGQALTLNGIAQGFATDLVLARLRALGARQALADIGETGALGGPFRLGVADPAAGQVGWRSLRDGAVATSSPGALRLDRDTFHILHPLSVTAPAWSTVSVAAPGAALADALSTAAVFLPAEALAGLRRRAGLGRILCVAPDGDLRSV</sequence>
<feature type="signal peptide" evidence="11">
    <location>
        <begin position="1"/>
        <end position="20"/>
    </location>
</feature>
<protein>
    <recommendedName>
        <fullName evidence="3">FAD:protein FMN transferase</fullName>
        <ecNumber evidence="2">2.7.1.180</ecNumber>
    </recommendedName>
    <alternativeName>
        <fullName evidence="9">Flavin transferase</fullName>
    </alternativeName>
</protein>
<dbReference type="Proteomes" id="UP000253977">
    <property type="component" value="Unassembled WGS sequence"/>
</dbReference>
<evidence type="ECO:0000256" key="10">
    <source>
        <dbReference type="ARBA" id="ARBA00048540"/>
    </source>
</evidence>
<dbReference type="EMBL" id="QPMK01000008">
    <property type="protein sequence ID" value="RDD65946.1"/>
    <property type="molecule type" value="Genomic_DNA"/>
</dbReference>
<keyword evidence="11" id="KW-0732">Signal</keyword>
<dbReference type="AlphaFoldDB" id="A0A369TSM3"/>
<keyword evidence="8" id="KW-0460">Magnesium</keyword>
<dbReference type="PANTHER" id="PTHR30040:SF2">
    <property type="entry name" value="FAD:PROTEIN FMN TRANSFERASE"/>
    <property type="match status" value="1"/>
</dbReference>
<dbReference type="PANTHER" id="PTHR30040">
    <property type="entry name" value="THIAMINE BIOSYNTHESIS LIPOPROTEIN APBE"/>
    <property type="match status" value="1"/>
</dbReference>
<keyword evidence="4" id="KW-0285">Flavoprotein</keyword>
<evidence type="ECO:0000256" key="4">
    <source>
        <dbReference type="ARBA" id="ARBA00022630"/>
    </source>
</evidence>
<dbReference type="InterPro" id="IPR024932">
    <property type="entry name" value="ApbE"/>
</dbReference>
<comment type="caution">
    <text evidence="12">The sequence shown here is derived from an EMBL/GenBank/DDBJ whole genome shotgun (WGS) entry which is preliminary data.</text>
</comment>
<evidence type="ECO:0000256" key="8">
    <source>
        <dbReference type="ARBA" id="ARBA00022842"/>
    </source>
</evidence>
<name>A0A369TSM3_9RHOB</name>
<dbReference type="GO" id="GO:0016740">
    <property type="term" value="F:transferase activity"/>
    <property type="evidence" value="ECO:0007669"/>
    <property type="project" value="UniProtKB-KW"/>
</dbReference>
<dbReference type="OrthoDB" id="9778595at2"/>
<evidence type="ECO:0000256" key="7">
    <source>
        <dbReference type="ARBA" id="ARBA00022827"/>
    </source>
</evidence>
<evidence type="ECO:0000256" key="2">
    <source>
        <dbReference type="ARBA" id="ARBA00011955"/>
    </source>
</evidence>
<evidence type="ECO:0000313" key="12">
    <source>
        <dbReference type="EMBL" id="RDD65946.1"/>
    </source>
</evidence>
<comment type="cofactor">
    <cofactor evidence="1">
        <name>Mg(2+)</name>
        <dbReference type="ChEBI" id="CHEBI:18420"/>
    </cofactor>
</comment>
<evidence type="ECO:0000313" key="13">
    <source>
        <dbReference type="Proteomes" id="UP000253977"/>
    </source>
</evidence>
<dbReference type="RefSeq" id="WP_114511222.1">
    <property type="nucleotide sequence ID" value="NZ_QPMK01000008.1"/>
</dbReference>
<keyword evidence="6" id="KW-0479">Metal-binding</keyword>
<keyword evidence="7" id="KW-0274">FAD</keyword>
<gene>
    <name evidence="12" type="ORF">DU478_12055</name>
</gene>
<accession>A0A369TSM3</accession>
<keyword evidence="13" id="KW-1185">Reference proteome</keyword>
<feature type="chain" id="PRO_5039953999" description="FAD:protein FMN transferase" evidence="11">
    <location>
        <begin position="21"/>
        <end position="294"/>
    </location>
</feature>
<evidence type="ECO:0000256" key="6">
    <source>
        <dbReference type="ARBA" id="ARBA00022723"/>
    </source>
</evidence>
<reference evidence="12 13" key="1">
    <citation type="submission" date="2018-07" db="EMBL/GenBank/DDBJ databases">
        <title>Thalassococcus profundi sp. nov., a marine bacterium isolated from deep seawater of Okinawa Trough.</title>
        <authorList>
            <person name="Yu M."/>
        </authorList>
    </citation>
    <scope>NUCLEOTIDE SEQUENCE [LARGE SCALE GENOMIC DNA]</scope>
    <source>
        <strain evidence="12 13">WRAS1</strain>
    </source>
</reference>
<dbReference type="Gene3D" id="3.10.520.10">
    <property type="entry name" value="ApbE-like domains"/>
    <property type="match status" value="1"/>
</dbReference>
<evidence type="ECO:0000256" key="5">
    <source>
        <dbReference type="ARBA" id="ARBA00022679"/>
    </source>
</evidence>
<organism evidence="12 13">
    <name type="scientific">Thalassococcus profundi</name>
    <dbReference type="NCBI Taxonomy" id="2282382"/>
    <lineage>
        <taxon>Bacteria</taxon>
        <taxon>Pseudomonadati</taxon>
        <taxon>Pseudomonadota</taxon>
        <taxon>Alphaproteobacteria</taxon>
        <taxon>Rhodobacterales</taxon>
        <taxon>Roseobacteraceae</taxon>
        <taxon>Thalassococcus</taxon>
    </lineage>
</organism>
<dbReference type="Pfam" id="PF02424">
    <property type="entry name" value="ApbE"/>
    <property type="match status" value="1"/>
</dbReference>
<evidence type="ECO:0000256" key="3">
    <source>
        <dbReference type="ARBA" id="ARBA00016337"/>
    </source>
</evidence>
<dbReference type="GO" id="GO:0046872">
    <property type="term" value="F:metal ion binding"/>
    <property type="evidence" value="ECO:0007669"/>
    <property type="project" value="UniProtKB-KW"/>
</dbReference>
<evidence type="ECO:0000256" key="1">
    <source>
        <dbReference type="ARBA" id="ARBA00001946"/>
    </source>
</evidence>
<dbReference type="InterPro" id="IPR003374">
    <property type="entry name" value="ApbE-like_sf"/>
</dbReference>
<keyword evidence="5 12" id="KW-0808">Transferase</keyword>
<dbReference type="SUPFAM" id="SSF143631">
    <property type="entry name" value="ApbE-like"/>
    <property type="match status" value="1"/>
</dbReference>
<dbReference type="EC" id="2.7.1.180" evidence="2"/>
<evidence type="ECO:0000256" key="11">
    <source>
        <dbReference type="SAM" id="SignalP"/>
    </source>
</evidence>
<proteinExistence type="predicted"/>